<dbReference type="KEGG" id="ssai:N0B31_21300"/>
<evidence type="ECO:0000313" key="2">
    <source>
        <dbReference type="EMBL" id="UWM54715.1"/>
    </source>
</evidence>
<proteinExistence type="predicted"/>
<accession>A0A9E7R4W5</accession>
<evidence type="ECO:0000313" key="1">
    <source>
        <dbReference type="EMBL" id="UWM54643.1"/>
    </source>
</evidence>
<evidence type="ECO:0000313" key="3">
    <source>
        <dbReference type="Proteomes" id="UP001057580"/>
    </source>
</evidence>
<sequence length="123" mass="13163">MSRSSEGETRGVRYGTVVEDGEVYVQTDDGLLWVAGMDDVVAAVGGPAWTISYSDWERERYDLDTSDEGLTVSVVDMAAAMEHGGRFVETLAAMPATTRDGDLSPRAGLFVGKLLENLQSGVA</sequence>
<dbReference type="EMBL" id="CP104003">
    <property type="protein sequence ID" value="UWM54715.1"/>
    <property type="molecule type" value="Genomic_DNA"/>
</dbReference>
<dbReference type="GeneID" id="74945016"/>
<gene>
    <name evidence="2" type="ORF">N0B31_00190</name>
    <name evidence="1" type="ORF">N0B31_21300</name>
</gene>
<protein>
    <submittedName>
        <fullName evidence="2">Uncharacterized protein</fullName>
    </submittedName>
</protein>
<name>A0A9E7R4W5_9EURY</name>
<dbReference type="EMBL" id="CP104003">
    <property type="protein sequence ID" value="UWM54643.1"/>
    <property type="molecule type" value="Genomic_DNA"/>
</dbReference>
<keyword evidence="3" id="KW-1185">Reference proteome</keyword>
<dbReference type="AlphaFoldDB" id="A0A9E7R4W5"/>
<organism evidence="2 3">
    <name type="scientific">Salinirubellus salinus</name>
    <dbReference type="NCBI Taxonomy" id="1364945"/>
    <lineage>
        <taxon>Archaea</taxon>
        <taxon>Methanobacteriati</taxon>
        <taxon>Methanobacteriota</taxon>
        <taxon>Stenosarchaea group</taxon>
        <taxon>Halobacteria</taxon>
        <taxon>Halobacteriales</taxon>
        <taxon>Natronomonadaceae</taxon>
        <taxon>Salinirubellus</taxon>
    </lineage>
</organism>
<dbReference type="RefSeq" id="WP_260593663.1">
    <property type="nucleotide sequence ID" value="NZ_CP104003.1"/>
</dbReference>
<reference evidence="2" key="1">
    <citation type="submission" date="2022-09" db="EMBL/GenBank/DDBJ databases">
        <title>Diverse halophilic archaea isolated from saline environments.</title>
        <authorList>
            <person name="Cui H.-L."/>
        </authorList>
    </citation>
    <scope>NUCLEOTIDE SEQUENCE</scope>
    <source>
        <strain evidence="2">ZS-35-S2</strain>
    </source>
</reference>
<dbReference type="Proteomes" id="UP001057580">
    <property type="component" value="Chromosome"/>
</dbReference>
<dbReference type="KEGG" id="ssai:N0B31_00190"/>